<reference evidence="2 3" key="2">
    <citation type="journal article" date="2017" name="Front. Plant Sci.">
        <title>Gene Classification and Mining of Molecular Markers Useful in Red Clover (Trifolium pratense) Breeding.</title>
        <authorList>
            <person name="Istvanek J."/>
            <person name="Dluhosova J."/>
            <person name="Dluhos P."/>
            <person name="Patkova L."/>
            <person name="Nedelnik J."/>
            <person name="Repkova J."/>
        </authorList>
    </citation>
    <scope>NUCLEOTIDE SEQUENCE [LARGE SCALE GENOMIC DNA]</scope>
    <source>
        <strain evidence="3">cv. Tatra</strain>
        <tissue evidence="2">Young leaves</tissue>
    </source>
</reference>
<organism evidence="2 3">
    <name type="scientific">Trifolium pratense</name>
    <name type="common">Red clover</name>
    <dbReference type="NCBI Taxonomy" id="57577"/>
    <lineage>
        <taxon>Eukaryota</taxon>
        <taxon>Viridiplantae</taxon>
        <taxon>Streptophyta</taxon>
        <taxon>Embryophyta</taxon>
        <taxon>Tracheophyta</taxon>
        <taxon>Spermatophyta</taxon>
        <taxon>Magnoliopsida</taxon>
        <taxon>eudicotyledons</taxon>
        <taxon>Gunneridae</taxon>
        <taxon>Pentapetalae</taxon>
        <taxon>rosids</taxon>
        <taxon>fabids</taxon>
        <taxon>Fabales</taxon>
        <taxon>Fabaceae</taxon>
        <taxon>Papilionoideae</taxon>
        <taxon>50 kb inversion clade</taxon>
        <taxon>NPAAA clade</taxon>
        <taxon>Hologalegina</taxon>
        <taxon>IRL clade</taxon>
        <taxon>Trifolieae</taxon>
        <taxon>Trifolium</taxon>
    </lineage>
</organism>
<dbReference type="PANTHER" id="PTHR33116">
    <property type="entry name" value="REVERSE TRANSCRIPTASE ZINC-BINDING DOMAIN-CONTAINING PROTEIN-RELATED-RELATED"/>
    <property type="match status" value="1"/>
</dbReference>
<name>A0A2K3MC96_TRIPR</name>
<keyword evidence="1" id="KW-0812">Transmembrane</keyword>
<accession>A0A2K3MC96</accession>
<proteinExistence type="predicted"/>
<reference evidence="2 3" key="1">
    <citation type="journal article" date="2014" name="Am. J. Bot.">
        <title>Genome assembly and annotation for red clover (Trifolium pratense; Fabaceae).</title>
        <authorList>
            <person name="Istvanek J."/>
            <person name="Jaros M."/>
            <person name="Krenek A."/>
            <person name="Repkova J."/>
        </authorList>
    </citation>
    <scope>NUCLEOTIDE SEQUENCE [LARGE SCALE GENOMIC DNA]</scope>
    <source>
        <strain evidence="3">cv. Tatra</strain>
        <tissue evidence="2">Young leaves</tissue>
    </source>
</reference>
<protein>
    <submittedName>
        <fullName evidence="2">Ribonuclease H</fullName>
    </submittedName>
</protein>
<evidence type="ECO:0000313" key="2">
    <source>
        <dbReference type="EMBL" id="PNX88408.1"/>
    </source>
</evidence>
<comment type="caution">
    <text evidence="2">The sequence shown here is derived from an EMBL/GenBank/DDBJ whole genome shotgun (WGS) entry which is preliminary data.</text>
</comment>
<feature type="transmembrane region" description="Helical" evidence="1">
    <location>
        <begin position="112"/>
        <end position="136"/>
    </location>
</feature>
<feature type="non-terminal residue" evidence="2">
    <location>
        <position position="1"/>
    </location>
</feature>
<evidence type="ECO:0000313" key="3">
    <source>
        <dbReference type="Proteomes" id="UP000236291"/>
    </source>
</evidence>
<dbReference type="EMBL" id="ASHM01056463">
    <property type="protein sequence ID" value="PNX88408.1"/>
    <property type="molecule type" value="Genomic_DNA"/>
</dbReference>
<sequence length="317" mass="36439">REGVVVSHLQYADDTLYIGEPSVQYLWTHKAILRGFEMASGLKIYFWKSCLLGVNVSEEFLTMGCMFLNCKRGVVPFKYLGLPVGANPRRVATWEPMLEKIRRKLNSWGNKFISLGGRIVFLNSVLNSIPIFYMSFMKMLSQVWKKLISVQRDFLWGGARGGRKINRVKWDVFDNGGLGVKDVRVMNLSLLDKWRWRILLNERCLWRDVIVARYGSQISFSADWSECSFPSNSSAWWKDVRLLEGEANSLNWISGALERRVGNKRTNNFWSHNGIGGSALKDQFPRLFSLSEQKDLNSFGGEGFFNGKRTSSASWRF</sequence>
<keyword evidence="1" id="KW-1133">Transmembrane helix</keyword>
<evidence type="ECO:0000256" key="1">
    <source>
        <dbReference type="SAM" id="Phobius"/>
    </source>
</evidence>
<dbReference type="STRING" id="57577.A0A2K3MC96"/>
<dbReference type="PANTHER" id="PTHR33116:SF78">
    <property type="entry name" value="OS12G0587133 PROTEIN"/>
    <property type="match status" value="1"/>
</dbReference>
<dbReference type="Proteomes" id="UP000236291">
    <property type="component" value="Unassembled WGS sequence"/>
</dbReference>
<dbReference type="AlphaFoldDB" id="A0A2K3MC96"/>
<gene>
    <name evidence="2" type="ORF">L195_g044512</name>
</gene>
<keyword evidence="1" id="KW-0472">Membrane</keyword>